<accession>A0A5A7SVL4</accession>
<sequence length="125" mass="14053">MGDEFQIKDLENLKYFFGMEVARSKEGISVSQRKYTLDLLVETGMLGCRPADTSIEFNCKLGNSNDQVSVDKEQYQRLVAATSIASNPVQQDRTKHVEIDQHFIKERLNSGSISISYIPSSQQGC</sequence>
<evidence type="ECO:0000313" key="3">
    <source>
        <dbReference type="Proteomes" id="UP000321393"/>
    </source>
</evidence>
<dbReference type="EMBL" id="SSTD01015655">
    <property type="protein sequence ID" value="TYK02373.1"/>
    <property type="molecule type" value="Genomic_DNA"/>
</dbReference>
<protein>
    <submittedName>
        <fullName evidence="1 2">Mitochondrial protein</fullName>
    </submittedName>
</protein>
<dbReference type="EMBL" id="SSTE01020204">
    <property type="protein sequence ID" value="KAA0035040.1"/>
    <property type="molecule type" value="Genomic_DNA"/>
</dbReference>
<evidence type="ECO:0000313" key="4">
    <source>
        <dbReference type="Proteomes" id="UP000321947"/>
    </source>
</evidence>
<comment type="caution">
    <text evidence="1">The sequence shown here is derived from an EMBL/GenBank/DDBJ whole genome shotgun (WGS) entry which is preliminary data.</text>
</comment>
<dbReference type="AlphaFoldDB" id="A0A5A7SVL4"/>
<dbReference type="OrthoDB" id="128382at2759"/>
<dbReference type="Proteomes" id="UP000321393">
    <property type="component" value="Unassembled WGS sequence"/>
</dbReference>
<dbReference type="Proteomes" id="UP000321947">
    <property type="component" value="Unassembled WGS sequence"/>
</dbReference>
<evidence type="ECO:0000313" key="2">
    <source>
        <dbReference type="EMBL" id="TYK02373.1"/>
    </source>
</evidence>
<organism evidence="1 3">
    <name type="scientific">Cucumis melo var. makuwa</name>
    <name type="common">Oriental melon</name>
    <dbReference type="NCBI Taxonomy" id="1194695"/>
    <lineage>
        <taxon>Eukaryota</taxon>
        <taxon>Viridiplantae</taxon>
        <taxon>Streptophyta</taxon>
        <taxon>Embryophyta</taxon>
        <taxon>Tracheophyta</taxon>
        <taxon>Spermatophyta</taxon>
        <taxon>Magnoliopsida</taxon>
        <taxon>eudicotyledons</taxon>
        <taxon>Gunneridae</taxon>
        <taxon>Pentapetalae</taxon>
        <taxon>rosids</taxon>
        <taxon>fabids</taxon>
        <taxon>Cucurbitales</taxon>
        <taxon>Cucurbitaceae</taxon>
        <taxon>Benincaseae</taxon>
        <taxon>Cucumis</taxon>
    </lineage>
</organism>
<proteinExistence type="predicted"/>
<reference evidence="3 4" key="1">
    <citation type="submission" date="2019-08" db="EMBL/GenBank/DDBJ databases">
        <title>Draft genome sequences of two oriental melons (Cucumis melo L. var makuwa).</title>
        <authorList>
            <person name="Kwon S.-Y."/>
        </authorList>
    </citation>
    <scope>NUCLEOTIDE SEQUENCE [LARGE SCALE GENOMIC DNA]</scope>
    <source>
        <strain evidence="4">cv. Chang Bougi</strain>
        <strain evidence="3">cv. SW 3</strain>
        <tissue evidence="1">Leaf</tissue>
    </source>
</reference>
<evidence type="ECO:0000313" key="1">
    <source>
        <dbReference type="EMBL" id="KAA0035040.1"/>
    </source>
</evidence>
<gene>
    <name evidence="2" type="ORF">E5676_scaffold155G00760</name>
    <name evidence="1" type="ORF">E6C27_scaffold57G00950</name>
</gene>
<name>A0A5A7SVL4_CUCMM</name>